<evidence type="ECO:0000256" key="2">
    <source>
        <dbReference type="ARBA" id="ARBA00022618"/>
    </source>
</evidence>
<dbReference type="SUPFAM" id="SSF54980">
    <property type="entry name" value="EF-G C-terminal domain-like"/>
    <property type="match status" value="2"/>
</dbReference>
<dbReference type="CDD" id="cd16263">
    <property type="entry name" value="BipA_III"/>
    <property type="match status" value="1"/>
</dbReference>
<reference evidence="9" key="1">
    <citation type="submission" date="2018-02" db="EMBL/GenBank/DDBJ databases">
        <authorList>
            <person name="Cohen D.B."/>
            <person name="Kent A.D."/>
        </authorList>
    </citation>
    <scope>NUCLEOTIDE SEQUENCE</scope>
</reference>
<dbReference type="FunFam" id="3.30.70.240:FF:000002">
    <property type="entry name" value="GTP-binding protein TypA"/>
    <property type="match status" value="1"/>
</dbReference>
<dbReference type="GO" id="GO:0005634">
    <property type="term" value="C:nucleus"/>
    <property type="evidence" value="ECO:0007669"/>
    <property type="project" value="UniProtKB-SubCell"/>
</dbReference>
<evidence type="ECO:0000259" key="8">
    <source>
        <dbReference type="SMART" id="SM00838"/>
    </source>
</evidence>
<sequence>MWNKHHPNQCTNALLPSINALITNELLRHAEMDVKVSILSCITEITRITAPDAPYDDEKMKEIFQLIVAVFENLSHVSSHNYMKAVSILDIVAKVKSCLVMLDLEYDALVVEMFQTFFKIISSNHPHEVFSAMETIMTMVIDESDDISLDLLRLLASDAFCPTKVGQAVDDTFKLLVGDSTILDEDVVSFSSPIPHIEFIIPDKFNDVMESKAHLFSVLPTVVPDWKQVLHVRIFLLQHYKTRNSRSSFFQPGEPWSWRYAPFKVQGSTLLGCKQFLGATLLGEKPAIYLDLCRKTSEGAVHRFCGISRGARKLVQTPKGCPLEKYPEAKGSPYSGFLCLACNYGRILTINTLKKRRPLVMDLCCILFGVMWVMPQGVMELLACWKDALGSSEDSCRYARISELFVYEKFFRVPVDCVEAGDICAVCGIDDIQIGETIADKISGRPLPAIKVEEPTVKMAFSINTSPFVGREGKYVTSRNLRDRLYRELERNLAMKVEDGETADTFIISGRGTLHITILIENMRREGFEFMVGPPKVINKKVDDRLLEPYEIATVEVPEEHMGHVVELLGKRRGQMFDMQGVGSEGTTLLKYKIPTRGLLGLRNAILTVSRGTAILNTIFDSYGPWAGDINTRDQGSLVAFENGTTSSYALSSSQDRGQMFIAPGMEVYKGQIVGIHQRPGDLSLNVCKKKAATNIRSNKDVTGQKHLLATLPTIALKNEM</sequence>
<accession>A0A2N9IZ95</accession>
<keyword evidence="3" id="KW-0227">DNA damage</keyword>
<keyword evidence="6" id="KW-0539">Nucleus</keyword>
<dbReference type="SUPFAM" id="SSF50447">
    <property type="entry name" value="Translation proteins"/>
    <property type="match status" value="1"/>
</dbReference>
<dbReference type="GO" id="GO:0007064">
    <property type="term" value="P:mitotic sister chromatid cohesion"/>
    <property type="evidence" value="ECO:0007669"/>
    <property type="project" value="InterPro"/>
</dbReference>
<dbReference type="InterPro" id="IPR042116">
    <property type="entry name" value="TypA/BipA_C"/>
</dbReference>
<evidence type="ECO:0000256" key="5">
    <source>
        <dbReference type="ARBA" id="ARBA00023204"/>
    </source>
</evidence>
<dbReference type="InterPro" id="IPR048876">
    <property type="entry name" value="BipA_C"/>
</dbReference>
<gene>
    <name evidence="9" type="ORF">FSB_LOCUS57263</name>
</gene>
<evidence type="ECO:0000313" key="9">
    <source>
        <dbReference type="EMBL" id="SPD29381.1"/>
    </source>
</evidence>
<dbReference type="EMBL" id="OIVN01006270">
    <property type="protein sequence ID" value="SPD29381.1"/>
    <property type="molecule type" value="Genomic_DNA"/>
</dbReference>
<feature type="domain" description="Elongation factor EFG" evidence="8">
    <location>
        <begin position="545"/>
        <end position="634"/>
    </location>
</feature>
<keyword evidence="7" id="KW-0131">Cell cycle</keyword>
<dbReference type="Gene3D" id="3.30.70.240">
    <property type="match status" value="1"/>
</dbReference>
<protein>
    <recommendedName>
        <fullName evidence="8">Elongation factor EFG domain-containing protein</fullName>
    </recommendedName>
</protein>
<dbReference type="Gene3D" id="2.40.30.10">
    <property type="entry name" value="Translation factors"/>
    <property type="match status" value="1"/>
</dbReference>
<dbReference type="SUPFAM" id="SSF48371">
    <property type="entry name" value="ARM repeat"/>
    <property type="match status" value="1"/>
</dbReference>
<dbReference type="Pfam" id="PF20168">
    <property type="entry name" value="PDS5"/>
    <property type="match status" value="1"/>
</dbReference>
<dbReference type="GO" id="GO:0006281">
    <property type="term" value="P:DNA repair"/>
    <property type="evidence" value="ECO:0007669"/>
    <property type="project" value="UniProtKB-KW"/>
</dbReference>
<dbReference type="InterPro" id="IPR035647">
    <property type="entry name" value="EFG_III/V"/>
</dbReference>
<keyword evidence="5" id="KW-0234">DNA repair</keyword>
<keyword evidence="2" id="KW-0132">Cell division</keyword>
<name>A0A2N9IZ95_FAGSY</name>
<evidence type="ECO:0000256" key="4">
    <source>
        <dbReference type="ARBA" id="ARBA00022776"/>
    </source>
</evidence>
<dbReference type="Pfam" id="PF21018">
    <property type="entry name" value="BipA_C"/>
    <property type="match status" value="1"/>
</dbReference>
<dbReference type="InterPro" id="IPR047043">
    <property type="entry name" value="BipA_III"/>
</dbReference>
<dbReference type="AlphaFoldDB" id="A0A2N9IZ95"/>
<dbReference type="InterPro" id="IPR039776">
    <property type="entry name" value="Pds5"/>
</dbReference>
<dbReference type="InterPro" id="IPR000640">
    <property type="entry name" value="EFG_V-like"/>
</dbReference>
<proteinExistence type="predicted"/>
<dbReference type="GO" id="GO:0035825">
    <property type="term" value="P:homologous recombination"/>
    <property type="evidence" value="ECO:0007669"/>
    <property type="project" value="UniProtKB-ARBA"/>
</dbReference>
<dbReference type="FunFam" id="3.30.70.870:FF:000003">
    <property type="entry name" value="GTP-binding protein TypA"/>
    <property type="match status" value="1"/>
</dbReference>
<dbReference type="InterPro" id="IPR035651">
    <property type="entry name" value="BipA_V"/>
</dbReference>
<dbReference type="PANTHER" id="PTHR12663">
    <property type="entry name" value="ANDROGEN INDUCED INHIBITOR OF PROLIFERATION AS3 / PDS5-RELATED"/>
    <property type="match status" value="1"/>
</dbReference>
<dbReference type="SMART" id="SM00838">
    <property type="entry name" value="EFG_C"/>
    <property type="match status" value="1"/>
</dbReference>
<organism evidence="9">
    <name type="scientific">Fagus sylvatica</name>
    <name type="common">Beechnut</name>
    <dbReference type="NCBI Taxonomy" id="28930"/>
    <lineage>
        <taxon>Eukaryota</taxon>
        <taxon>Viridiplantae</taxon>
        <taxon>Streptophyta</taxon>
        <taxon>Embryophyta</taxon>
        <taxon>Tracheophyta</taxon>
        <taxon>Spermatophyta</taxon>
        <taxon>Magnoliopsida</taxon>
        <taxon>eudicotyledons</taxon>
        <taxon>Gunneridae</taxon>
        <taxon>Pentapetalae</taxon>
        <taxon>rosids</taxon>
        <taxon>fabids</taxon>
        <taxon>Fagales</taxon>
        <taxon>Fagaceae</taxon>
        <taxon>Fagus</taxon>
    </lineage>
</organism>
<dbReference type="Pfam" id="PF00679">
    <property type="entry name" value="EFG_C"/>
    <property type="match status" value="1"/>
</dbReference>
<dbReference type="Gene3D" id="2.40.50.250">
    <property type="entry name" value="bipa protein"/>
    <property type="match status" value="1"/>
</dbReference>
<keyword evidence="4" id="KW-0498">Mitosis</keyword>
<evidence type="ECO:0000256" key="1">
    <source>
        <dbReference type="ARBA" id="ARBA00004123"/>
    </source>
</evidence>
<comment type="subcellular location">
    <subcellularLocation>
        <location evidence="1">Nucleus</location>
    </subcellularLocation>
</comment>
<dbReference type="GO" id="GO:0051301">
    <property type="term" value="P:cell division"/>
    <property type="evidence" value="ECO:0007669"/>
    <property type="project" value="UniProtKB-KW"/>
</dbReference>
<evidence type="ECO:0000256" key="3">
    <source>
        <dbReference type="ARBA" id="ARBA00022763"/>
    </source>
</evidence>
<dbReference type="GO" id="GO:0000785">
    <property type="term" value="C:chromatin"/>
    <property type="evidence" value="ECO:0007669"/>
    <property type="project" value="TreeGrafter"/>
</dbReference>
<evidence type="ECO:0000256" key="6">
    <source>
        <dbReference type="ARBA" id="ARBA00023242"/>
    </source>
</evidence>
<dbReference type="FunFam" id="2.40.50.250:FF:000001">
    <property type="entry name" value="GTP-binding protein TypA"/>
    <property type="match status" value="1"/>
</dbReference>
<dbReference type="Gene3D" id="3.30.70.870">
    <property type="entry name" value="Elongation Factor G (Translational Gtpase), domain 3"/>
    <property type="match status" value="1"/>
</dbReference>
<dbReference type="InterPro" id="IPR009000">
    <property type="entry name" value="Transl_B-barrel_sf"/>
</dbReference>
<dbReference type="InterPro" id="IPR016024">
    <property type="entry name" value="ARM-type_fold"/>
</dbReference>
<dbReference type="CDD" id="cd03710">
    <property type="entry name" value="BipA_TypA_C"/>
    <property type="match status" value="1"/>
</dbReference>
<dbReference type="PANTHER" id="PTHR12663:SF69">
    <property type="entry name" value="SISTER CHROMATID COHESION PROTEIN PDS5 HOMOLOG E"/>
    <property type="match status" value="1"/>
</dbReference>
<evidence type="ECO:0000256" key="7">
    <source>
        <dbReference type="ARBA" id="ARBA00023306"/>
    </source>
</evidence>